<feature type="compositionally biased region" description="Basic residues" evidence="1">
    <location>
        <begin position="809"/>
        <end position="820"/>
    </location>
</feature>
<reference evidence="4" key="1">
    <citation type="submission" date="2017-03" db="EMBL/GenBank/DDBJ databases">
        <title>Phytopthora megakarya and P. palmivora, two closely related causual agents of cacao black pod achieved similar genome size and gene model numbers by different mechanisms.</title>
        <authorList>
            <person name="Ali S."/>
            <person name="Shao J."/>
            <person name="Larry D.J."/>
            <person name="Kronmiller B."/>
            <person name="Shen D."/>
            <person name="Strem M.D."/>
            <person name="Melnick R.L."/>
            <person name="Guiltinan M.J."/>
            <person name="Tyler B.M."/>
            <person name="Meinhardt L.W."/>
            <person name="Bailey B.A."/>
        </authorList>
    </citation>
    <scope>NUCLEOTIDE SEQUENCE [LARGE SCALE GENOMIC DNA]</scope>
    <source>
        <strain evidence="4">zdho120</strain>
    </source>
</reference>
<dbReference type="PANTHER" id="PTHR46599">
    <property type="entry name" value="PIGGYBAC TRANSPOSABLE ELEMENT-DERIVED PROTEIN 4"/>
    <property type="match status" value="1"/>
</dbReference>
<evidence type="ECO:0000313" key="4">
    <source>
        <dbReference type="Proteomes" id="UP000198211"/>
    </source>
</evidence>
<feature type="region of interest" description="Disordered" evidence="1">
    <location>
        <begin position="172"/>
        <end position="220"/>
    </location>
</feature>
<dbReference type="Proteomes" id="UP000198211">
    <property type="component" value="Unassembled WGS sequence"/>
</dbReference>
<feature type="region of interest" description="Disordered" evidence="1">
    <location>
        <begin position="806"/>
        <end position="846"/>
    </location>
</feature>
<dbReference type="AlphaFoldDB" id="A0A225WLP7"/>
<feature type="domain" description="PiggyBac transposable element-derived protein" evidence="2">
    <location>
        <begin position="484"/>
        <end position="684"/>
    </location>
</feature>
<accession>A0A225WLP7</accession>
<keyword evidence="4" id="KW-1185">Reference proteome</keyword>
<dbReference type="Pfam" id="PF13843">
    <property type="entry name" value="DDE_Tnp_1_7"/>
    <property type="match status" value="2"/>
</dbReference>
<evidence type="ECO:0000313" key="3">
    <source>
        <dbReference type="EMBL" id="OWZ18198.1"/>
    </source>
</evidence>
<dbReference type="EMBL" id="NBNE01000627">
    <property type="protein sequence ID" value="OWZ18198.1"/>
    <property type="molecule type" value="Genomic_DNA"/>
</dbReference>
<proteinExistence type="predicted"/>
<dbReference type="STRING" id="4795.A0A225WLP7"/>
<feature type="compositionally biased region" description="Basic and acidic residues" evidence="1">
    <location>
        <begin position="821"/>
        <end position="830"/>
    </location>
</feature>
<dbReference type="OrthoDB" id="117873at2759"/>
<gene>
    <name evidence="3" type="ORF">PHMEG_0007760</name>
</gene>
<dbReference type="PANTHER" id="PTHR46599:SF3">
    <property type="entry name" value="PIGGYBAC TRANSPOSABLE ELEMENT-DERIVED PROTEIN 4"/>
    <property type="match status" value="1"/>
</dbReference>
<sequence>MARIRTSQRRKPVAQRTQGIAHDVDFGHLWRQLRAAGWKTKRPAGLQTEWGYTSPAGDTIDGDLTRAGADEADADQGEHTVGIRASQIDTSIQLSQRTVNVMFGSSSEDEIELSQAAVLRAFGLSPGDLEAAGQDHTTGAPDEDQGTAAGGDDQGAAAGLCLLSEASGLESEGDVAEEQVMAPRRSARNQQQSKIDVNYVQDGEDTDDYEDWSSGGSDDDVTYNSGINPDCEDLDDGDSDVVSDGDAVELDQAFIEALSIGNGVLSRAAVKQRQEVLRAMQWTPISSEYEADTPAYPDLGTQEASPVAELLDVWRSPLLTLFFFMPKAMWVNIAAETNRYGLQHVTRRAEKIQVRQTAGRRETVKQIVRRLKAQQAYGTHEIMHVVGLLIARMLCPQKRRFSAHWSMVEDGAIPAGNFGRYMARDRCQNILRDLHFVDNTTENRRDKLWKLRPVVDKIQQRFLEGWTLPVIFSFDEGVLPSTFEVYVGRRSSGDGAETSVDYKTGAAAVVRNLKVVLDAKSRHPWHAVVVDRYYSSVLLAVELLGMQVYVVGTVMTNRLGIDKNIISKKKTRPKSIPRGTFTFSRSVAVPSMVTFLWWDRKPVYYLCTGSAMTPSTISRKIKRVGAIEVACPKAVNDYQDWMGGVDRHDQLRLQSHSLQMSTKFRKYYKSLFLGFLDLALVNAYITHKEGAKIKKTVAMRRSEWFSVLQNQLLQLKAEDFVGVEATPPPVSQKRKRTTTRLTHGLQQSEDWVVVSGVQKRRQSAKCWLCPRIRREYKGVGKTCYDIWHEDFGAGEDIPASIGKPVVLRRPGKKAGRRQKTRRELRLEGQSDRGGNSSGDGDDEEGS</sequence>
<organism evidence="3 4">
    <name type="scientific">Phytophthora megakarya</name>
    <dbReference type="NCBI Taxonomy" id="4795"/>
    <lineage>
        <taxon>Eukaryota</taxon>
        <taxon>Sar</taxon>
        <taxon>Stramenopiles</taxon>
        <taxon>Oomycota</taxon>
        <taxon>Peronosporomycetes</taxon>
        <taxon>Peronosporales</taxon>
        <taxon>Peronosporaceae</taxon>
        <taxon>Phytophthora</taxon>
    </lineage>
</organism>
<protein>
    <recommendedName>
        <fullName evidence="2">PiggyBac transposable element-derived protein domain-containing protein</fullName>
    </recommendedName>
</protein>
<dbReference type="InterPro" id="IPR029526">
    <property type="entry name" value="PGBD"/>
</dbReference>
<name>A0A225WLP7_9STRA</name>
<evidence type="ECO:0000259" key="2">
    <source>
        <dbReference type="Pfam" id="PF13843"/>
    </source>
</evidence>
<comment type="caution">
    <text evidence="3">The sequence shown here is derived from an EMBL/GenBank/DDBJ whole genome shotgun (WGS) entry which is preliminary data.</text>
</comment>
<feature type="region of interest" description="Disordered" evidence="1">
    <location>
        <begin position="128"/>
        <end position="154"/>
    </location>
</feature>
<evidence type="ECO:0000256" key="1">
    <source>
        <dbReference type="SAM" id="MobiDB-lite"/>
    </source>
</evidence>
<feature type="compositionally biased region" description="Acidic residues" evidence="1">
    <location>
        <begin position="202"/>
        <end position="220"/>
    </location>
</feature>
<feature type="domain" description="PiggyBac transposable element-derived protein" evidence="2">
    <location>
        <begin position="324"/>
        <end position="479"/>
    </location>
</feature>